<organism evidence="2 3">
    <name type="scientific">Streptomyces luteosporeus</name>
    <dbReference type="NCBI Taxonomy" id="173856"/>
    <lineage>
        <taxon>Bacteria</taxon>
        <taxon>Bacillati</taxon>
        <taxon>Actinomycetota</taxon>
        <taxon>Actinomycetes</taxon>
        <taxon>Kitasatosporales</taxon>
        <taxon>Streptomycetaceae</taxon>
        <taxon>Streptomyces</taxon>
    </lineage>
</organism>
<evidence type="ECO:0008006" key="4">
    <source>
        <dbReference type="Google" id="ProtNLM"/>
    </source>
</evidence>
<protein>
    <recommendedName>
        <fullName evidence="4">DUF320 domain-containing protein</fullName>
    </recommendedName>
</protein>
<reference evidence="2 3" key="1">
    <citation type="journal article" date="2019" name="Int. J. Syst. Evol. Microbiol.">
        <title>The Global Catalogue of Microorganisms (GCM) 10K type strain sequencing project: providing services to taxonomists for standard genome sequencing and annotation.</title>
        <authorList>
            <consortium name="The Broad Institute Genomics Platform"/>
            <consortium name="The Broad Institute Genome Sequencing Center for Infectious Disease"/>
            <person name="Wu L."/>
            <person name="Ma J."/>
        </authorList>
    </citation>
    <scope>NUCLEOTIDE SEQUENCE [LARGE SCALE GENOMIC DNA]</scope>
    <source>
        <strain evidence="2 3">JCM 4542</strain>
    </source>
</reference>
<name>A0ABN3TTW5_9ACTN</name>
<keyword evidence="1" id="KW-0732">Signal</keyword>
<accession>A0ABN3TTW5</accession>
<feature type="chain" id="PRO_5045075618" description="DUF320 domain-containing protein" evidence="1">
    <location>
        <begin position="29"/>
        <end position="73"/>
    </location>
</feature>
<evidence type="ECO:0000313" key="2">
    <source>
        <dbReference type="EMBL" id="GAA2716053.1"/>
    </source>
</evidence>
<dbReference type="EMBL" id="BAAASL010000008">
    <property type="protein sequence ID" value="GAA2716053.1"/>
    <property type="molecule type" value="Genomic_DNA"/>
</dbReference>
<proteinExistence type="predicted"/>
<comment type="caution">
    <text evidence="2">The sequence shown here is derived from an EMBL/GenBank/DDBJ whole genome shotgun (WGS) entry which is preliminary data.</text>
</comment>
<evidence type="ECO:0000256" key="1">
    <source>
        <dbReference type="SAM" id="SignalP"/>
    </source>
</evidence>
<keyword evidence="3" id="KW-1185">Reference proteome</keyword>
<evidence type="ECO:0000313" key="3">
    <source>
        <dbReference type="Proteomes" id="UP001500886"/>
    </source>
</evidence>
<dbReference type="RefSeq" id="WP_344435253.1">
    <property type="nucleotide sequence ID" value="NZ_BAAASL010000008.1"/>
</dbReference>
<gene>
    <name evidence="2" type="ORF">GCM10010315_26360</name>
</gene>
<sequence>MRSGSRLLFSAVISAVVLVGGVATQAYAAPSDTDLKTCIDGGGLPDVKVGGGVLSFTVTKVCKGGTQDGQTIS</sequence>
<dbReference type="Proteomes" id="UP001500886">
    <property type="component" value="Unassembled WGS sequence"/>
</dbReference>
<feature type="signal peptide" evidence="1">
    <location>
        <begin position="1"/>
        <end position="28"/>
    </location>
</feature>